<keyword evidence="3" id="KW-0418">Kinase</keyword>
<dbReference type="SUPFAM" id="SSF55874">
    <property type="entry name" value="ATPase domain of HSP90 chaperone/DNA topoisomerase II/histidine kinase"/>
    <property type="match status" value="1"/>
</dbReference>
<dbReference type="InterPro" id="IPR036513">
    <property type="entry name" value="STAS_dom_sf"/>
</dbReference>
<proteinExistence type="predicted"/>
<dbReference type="Gene3D" id="3.30.565.10">
    <property type="entry name" value="Histidine kinase-like ATPase, C-terminal domain"/>
    <property type="match status" value="1"/>
</dbReference>
<keyword evidence="1" id="KW-0723">Serine/threonine-protein kinase</keyword>
<feature type="domain" description="Histidine kinase/HSP90-like ATPase" evidence="2">
    <location>
        <begin position="22"/>
        <end position="137"/>
    </location>
</feature>
<dbReference type="CDD" id="cd16936">
    <property type="entry name" value="HATPase_RsbW-like"/>
    <property type="match status" value="1"/>
</dbReference>
<dbReference type="PANTHER" id="PTHR35526:SF3">
    <property type="entry name" value="ANTI-SIGMA-F FACTOR RSBW"/>
    <property type="match status" value="1"/>
</dbReference>
<dbReference type="InterPro" id="IPR036890">
    <property type="entry name" value="HATPase_C_sf"/>
</dbReference>
<protein>
    <submittedName>
        <fullName evidence="3">Anti-sigma regulatory factor (Ser/Thr protein kinase)</fullName>
    </submittedName>
</protein>
<gene>
    <name evidence="3" type="ORF">SAMN05660324_2194</name>
</gene>
<evidence type="ECO:0000313" key="3">
    <source>
        <dbReference type="EMBL" id="SDG27267.1"/>
    </source>
</evidence>
<dbReference type="Proteomes" id="UP000198863">
    <property type="component" value="Unassembled WGS sequence"/>
</dbReference>
<accession>A0A1G7SW05</accession>
<evidence type="ECO:0000313" key="4">
    <source>
        <dbReference type="Proteomes" id="UP000198863"/>
    </source>
</evidence>
<dbReference type="EMBL" id="FNCF01000003">
    <property type="protein sequence ID" value="SDG27267.1"/>
    <property type="molecule type" value="Genomic_DNA"/>
</dbReference>
<evidence type="ECO:0000256" key="1">
    <source>
        <dbReference type="ARBA" id="ARBA00022527"/>
    </source>
</evidence>
<evidence type="ECO:0000259" key="2">
    <source>
        <dbReference type="Pfam" id="PF13581"/>
    </source>
</evidence>
<keyword evidence="3" id="KW-0808">Transferase</keyword>
<dbReference type="InterPro" id="IPR003594">
    <property type="entry name" value="HATPase_dom"/>
</dbReference>
<dbReference type="Gene3D" id="3.30.750.24">
    <property type="entry name" value="STAS domain"/>
    <property type="match status" value="1"/>
</dbReference>
<dbReference type="Pfam" id="PF13581">
    <property type="entry name" value="HATPase_c_2"/>
    <property type="match status" value="1"/>
</dbReference>
<dbReference type="GO" id="GO:0004674">
    <property type="term" value="F:protein serine/threonine kinase activity"/>
    <property type="evidence" value="ECO:0007669"/>
    <property type="project" value="UniProtKB-KW"/>
</dbReference>
<name>A0A1G7SW05_9ACTN</name>
<sequence length="252" mass="26058">MAVMSAVPGNPRPRADPLVLDLPAEAASLVTVRRSLGRWLSAAQVTPDVVGALQVAVGEACANAVDHAYPPGARGTMEVRVEVDPAGRVTAVVADHGGWRTPDADPGDRGRGLLIMHQLLEDVEISRRPDGTTVTLRVPARALPERATASVDELAVLRIDRSAAVPCVRATGPLADDAAAGVRLRLLEASRGGVVRAELDLDGVDHLGPAVVAAVAEVAAIGRANGWPLRVVSAATQPRAALARAGVRLADD</sequence>
<dbReference type="AlphaFoldDB" id="A0A1G7SW05"/>
<dbReference type="InterPro" id="IPR050267">
    <property type="entry name" value="Anti-sigma-factor_SerPK"/>
</dbReference>
<keyword evidence="4" id="KW-1185">Reference proteome</keyword>
<reference evidence="4" key="1">
    <citation type="submission" date="2016-10" db="EMBL/GenBank/DDBJ databases">
        <authorList>
            <person name="Varghese N."/>
            <person name="Submissions S."/>
        </authorList>
    </citation>
    <scope>NUCLEOTIDE SEQUENCE [LARGE SCALE GENOMIC DNA]</scope>
    <source>
        <strain evidence="4">DSM 44526</strain>
    </source>
</reference>
<organism evidence="3 4">
    <name type="scientific">Klenkia brasiliensis</name>
    <dbReference type="NCBI Taxonomy" id="333142"/>
    <lineage>
        <taxon>Bacteria</taxon>
        <taxon>Bacillati</taxon>
        <taxon>Actinomycetota</taxon>
        <taxon>Actinomycetes</taxon>
        <taxon>Geodermatophilales</taxon>
        <taxon>Geodermatophilaceae</taxon>
        <taxon>Klenkia</taxon>
    </lineage>
</organism>
<dbReference type="PANTHER" id="PTHR35526">
    <property type="entry name" value="ANTI-SIGMA-F FACTOR RSBW-RELATED"/>
    <property type="match status" value="1"/>
</dbReference>